<dbReference type="AlphaFoldDB" id="A0A5N5T2W4"/>
<keyword evidence="1" id="KW-0547">Nucleotide-binding</keyword>
<accession>A0A5N5T2W4</accession>
<keyword evidence="3" id="KW-0067">ATP-binding</keyword>
<feature type="region of interest" description="Disordered" evidence="4">
    <location>
        <begin position="120"/>
        <end position="191"/>
    </location>
</feature>
<dbReference type="PANTHER" id="PTHR11472">
    <property type="entry name" value="DNA REPAIR DEAD HELICASE RAD3/XP-D SUBFAMILY MEMBER"/>
    <property type="match status" value="1"/>
</dbReference>
<dbReference type="InterPro" id="IPR027417">
    <property type="entry name" value="P-loop_NTPase"/>
</dbReference>
<sequence>MDDIKLKKFSFPFIPYLSQENFMQALFHALEEEKLGIFESPTGTGKSLSLICGSLSWLKYYDDSQKTRLKSILEEKIIEEDENDWFSSSVKKIEKENEKRIAKKDLEKIEKHEERIRELKAKYHQKSKELKTSYEEKGANKNENNLELNDTETLNDDFLLGDYNSDEETKQESDSDSDDSDDGDERLKVGV</sequence>
<evidence type="ECO:0000256" key="3">
    <source>
        <dbReference type="ARBA" id="ARBA00022840"/>
    </source>
</evidence>
<dbReference type="PROSITE" id="PS51193">
    <property type="entry name" value="HELICASE_ATP_BIND_2"/>
    <property type="match status" value="1"/>
</dbReference>
<dbReference type="InterPro" id="IPR014013">
    <property type="entry name" value="Helic_SF1/SF2_ATP-bd_DinG/Rad3"/>
</dbReference>
<keyword evidence="2" id="KW-0378">Hydrolase</keyword>
<evidence type="ECO:0000313" key="6">
    <source>
        <dbReference type="EMBL" id="KAB7500238.1"/>
    </source>
</evidence>
<dbReference type="Proteomes" id="UP000326759">
    <property type="component" value="Unassembled WGS sequence"/>
</dbReference>
<keyword evidence="6" id="KW-0347">Helicase</keyword>
<dbReference type="GO" id="GO:0003678">
    <property type="term" value="F:DNA helicase activity"/>
    <property type="evidence" value="ECO:0007669"/>
    <property type="project" value="InterPro"/>
</dbReference>
<dbReference type="PANTHER" id="PTHR11472:SF41">
    <property type="entry name" value="ATP-DEPENDENT DNA HELICASE DDX11-RELATED"/>
    <property type="match status" value="1"/>
</dbReference>
<evidence type="ECO:0000313" key="7">
    <source>
        <dbReference type="Proteomes" id="UP000326759"/>
    </source>
</evidence>
<protein>
    <submittedName>
        <fullName evidence="6">Putative ATP-dependent DNA helicase DDX11</fullName>
    </submittedName>
</protein>
<evidence type="ECO:0000256" key="4">
    <source>
        <dbReference type="SAM" id="MobiDB-lite"/>
    </source>
</evidence>
<feature type="compositionally biased region" description="Basic and acidic residues" evidence="4">
    <location>
        <begin position="120"/>
        <end position="140"/>
    </location>
</feature>
<dbReference type="OrthoDB" id="19182at2759"/>
<feature type="domain" description="Helicase ATP-binding" evidence="5">
    <location>
        <begin position="5"/>
        <end position="191"/>
    </location>
</feature>
<name>A0A5N5T2W4_9CRUS</name>
<organism evidence="6 7">
    <name type="scientific">Armadillidium nasatum</name>
    <dbReference type="NCBI Taxonomy" id="96803"/>
    <lineage>
        <taxon>Eukaryota</taxon>
        <taxon>Metazoa</taxon>
        <taxon>Ecdysozoa</taxon>
        <taxon>Arthropoda</taxon>
        <taxon>Crustacea</taxon>
        <taxon>Multicrustacea</taxon>
        <taxon>Malacostraca</taxon>
        <taxon>Eumalacostraca</taxon>
        <taxon>Peracarida</taxon>
        <taxon>Isopoda</taxon>
        <taxon>Oniscidea</taxon>
        <taxon>Crinocheta</taxon>
        <taxon>Armadillidiidae</taxon>
        <taxon>Armadillidium</taxon>
    </lineage>
</organism>
<evidence type="ECO:0000256" key="2">
    <source>
        <dbReference type="ARBA" id="ARBA00022801"/>
    </source>
</evidence>
<dbReference type="GO" id="GO:0034085">
    <property type="term" value="P:establishment of sister chromatid cohesion"/>
    <property type="evidence" value="ECO:0007669"/>
    <property type="project" value="TreeGrafter"/>
</dbReference>
<proteinExistence type="predicted"/>
<dbReference type="GO" id="GO:0005634">
    <property type="term" value="C:nucleus"/>
    <property type="evidence" value="ECO:0007669"/>
    <property type="project" value="TreeGrafter"/>
</dbReference>
<feature type="compositionally biased region" description="Acidic residues" evidence="4">
    <location>
        <begin position="174"/>
        <end position="184"/>
    </location>
</feature>
<comment type="caution">
    <text evidence="6">The sequence shown here is derived from an EMBL/GenBank/DDBJ whole genome shotgun (WGS) entry which is preliminary data.</text>
</comment>
<reference evidence="6 7" key="1">
    <citation type="journal article" date="2019" name="PLoS Biol.">
        <title>Sex chromosomes control vertical transmission of feminizing Wolbachia symbionts in an isopod.</title>
        <authorList>
            <person name="Becking T."/>
            <person name="Chebbi M.A."/>
            <person name="Giraud I."/>
            <person name="Moumen B."/>
            <person name="Laverre T."/>
            <person name="Caubet Y."/>
            <person name="Peccoud J."/>
            <person name="Gilbert C."/>
            <person name="Cordaux R."/>
        </authorList>
    </citation>
    <scope>NUCLEOTIDE SEQUENCE [LARGE SCALE GENOMIC DNA]</scope>
    <source>
        <strain evidence="6">ANa2</strain>
        <tissue evidence="6">Whole body excluding digestive tract and cuticle</tissue>
    </source>
</reference>
<dbReference type="EMBL" id="SEYY01014645">
    <property type="protein sequence ID" value="KAB7500238.1"/>
    <property type="molecule type" value="Genomic_DNA"/>
</dbReference>
<dbReference type="InterPro" id="IPR045028">
    <property type="entry name" value="DinG/Rad3-like"/>
</dbReference>
<dbReference type="Gene3D" id="3.40.50.300">
    <property type="entry name" value="P-loop containing nucleotide triphosphate hydrolases"/>
    <property type="match status" value="1"/>
</dbReference>
<dbReference type="GO" id="GO:0005524">
    <property type="term" value="F:ATP binding"/>
    <property type="evidence" value="ECO:0007669"/>
    <property type="project" value="UniProtKB-KW"/>
</dbReference>
<dbReference type="GO" id="GO:0016818">
    <property type="term" value="F:hydrolase activity, acting on acid anhydrides, in phosphorus-containing anhydrides"/>
    <property type="evidence" value="ECO:0007669"/>
    <property type="project" value="InterPro"/>
</dbReference>
<evidence type="ECO:0000259" key="5">
    <source>
        <dbReference type="PROSITE" id="PS51193"/>
    </source>
</evidence>
<dbReference type="SMART" id="SM00488">
    <property type="entry name" value="DEXDc2"/>
    <property type="match status" value="1"/>
</dbReference>
<keyword evidence="7" id="KW-1185">Reference proteome</keyword>
<gene>
    <name evidence="6" type="ORF">Anas_14282</name>
</gene>
<dbReference type="InterPro" id="IPR006554">
    <property type="entry name" value="Helicase-like_DEXD_c2"/>
</dbReference>
<evidence type="ECO:0000256" key="1">
    <source>
        <dbReference type="ARBA" id="ARBA00022741"/>
    </source>
</evidence>